<dbReference type="AlphaFoldDB" id="A0AAF0Q425"/>
<dbReference type="InterPro" id="IPR026960">
    <property type="entry name" value="RVT-Znf"/>
</dbReference>
<dbReference type="Proteomes" id="UP001234989">
    <property type="component" value="Chromosome 2"/>
</dbReference>
<protein>
    <recommendedName>
        <fullName evidence="1">Reverse transcriptase zinc-binding domain-containing protein</fullName>
    </recommendedName>
</protein>
<gene>
    <name evidence="2" type="ORF">MTR67_009899</name>
</gene>
<feature type="domain" description="Reverse transcriptase zinc-binding" evidence="1">
    <location>
        <begin position="76"/>
        <end position="155"/>
    </location>
</feature>
<sequence>MRQQREQWDFCSRVVALLYALTVLGCDFLELRSIGNNFSSPPTKDQGIGATLVLARQPDKKKRENKDFEPEVSCYWERNTSHFLTTVWPWKLIWKIKVPLKVACFTWLVIRRACLTHEVLQRRGIQICSKCYMCGQKTEVNGHLFLHCKIATDLWNMFVCILGVNWTMPRTTFEALTHWQGIGKRGSKEDWWKNIPACIWWTLWKERNGRCYEGKVSSPQEIKMRCLGLLYFWCKQNLVGEVDSLMEFKSQL</sequence>
<evidence type="ECO:0000313" key="2">
    <source>
        <dbReference type="EMBL" id="WMV16514.1"/>
    </source>
</evidence>
<dbReference type="EMBL" id="CP133613">
    <property type="protein sequence ID" value="WMV16514.1"/>
    <property type="molecule type" value="Genomic_DNA"/>
</dbReference>
<reference evidence="2" key="1">
    <citation type="submission" date="2023-08" db="EMBL/GenBank/DDBJ databases">
        <title>A de novo genome assembly of Solanum verrucosum Schlechtendal, a Mexican diploid species geographically isolated from the other diploid A-genome species in potato relatives.</title>
        <authorList>
            <person name="Hosaka K."/>
        </authorList>
    </citation>
    <scope>NUCLEOTIDE SEQUENCE</scope>
    <source>
        <tissue evidence="2">Young leaves</tissue>
    </source>
</reference>
<dbReference type="Pfam" id="PF13966">
    <property type="entry name" value="zf-RVT"/>
    <property type="match status" value="1"/>
</dbReference>
<evidence type="ECO:0000313" key="3">
    <source>
        <dbReference type="Proteomes" id="UP001234989"/>
    </source>
</evidence>
<keyword evidence="3" id="KW-1185">Reference proteome</keyword>
<proteinExistence type="predicted"/>
<name>A0AAF0Q425_SOLVR</name>
<dbReference type="PROSITE" id="PS51257">
    <property type="entry name" value="PROKAR_LIPOPROTEIN"/>
    <property type="match status" value="1"/>
</dbReference>
<organism evidence="2 3">
    <name type="scientific">Solanum verrucosum</name>
    <dbReference type="NCBI Taxonomy" id="315347"/>
    <lineage>
        <taxon>Eukaryota</taxon>
        <taxon>Viridiplantae</taxon>
        <taxon>Streptophyta</taxon>
        <taxon>Embryophyta</taxon>
        <taxon>Tracheophyta</taxon>
        <taxon>Spermatophyta</taxon>
        <taxon>Magnoliopsida</taxon>
        <taxon>eudicotyledons</taxon>
        <taxon>Gunneridae</taxon>
        <taxon>Pentapetalae</taxon>
        <taxon>asterids</taxon>
        <taxon>lamiids</taxon>
        <taxon>Solanales</taxon>
        <taxon>Solanaceae</taxon>
        <taxon>Solanoideae</taxon>
        <taxon>Solaneae</taxon>
        <taxon>Solanum</taxon>
    </lineage>
</organism>
<accession>A0AAF0Q425</accession>
<evidence type="ECO:0000259" key="1">
    <source>
        <dbReference type="Pfam" id="PF13966"/>
    </source>
</evidence>